<dbReference type="InParanoid" id="A0A7M7JIW0"/>
<reference evidence="1" key="1">
    <citation type="submission" date="2021-01" db="UniProtKB">
        <authorList>
            <consortium name="EnsemblMetazoa"/>
        </authorList>
    </citation>
    <scope>IDENTIFICATION</scope>
</reference>
<evidence type="ECO:0000313" key="1">
    <source>
        <dbReference type="EnsemblMetazoa" id="XP_022652225"/>
    </source>
</evidence>
<proteinExistence type="predicted"/>
<organism evidence="1 2">
    <name type="scientific">Varroa destructor</name>
    <name type="common">Honeybee mite</name>
    <dbReference type="NCBI Taxonomy" id="109461"/>
    <lineage>
        <taxon>Eukaryota</taxon>
        <taxon>Metazoa</taxon>
        <taxon>Ecdysozoa</taxon>
        <taxon>Arthropoda</taxon>
        <taxon>Chelicerata</taxon>
        <taxon>Arachnida</taxon>
        <taxon>Acari</taxon>
        <taxon>Parasitiformes</taxon>
        <taxon>Mesostigmata</taxon>
        <taxon>Gamasina</taxon>
        <taxon>Dermanyssoidea</taxon>
        <taxon>Varroidae</taxon>
        <taxon>Varroa</taxon>
    </lineage>
</organism>
<dbReference type="RefSeq" id="XP_022652225.1">
    <property type="nucleotide sequence ID" value="XM_022796490.1"/>
</dbReference>
<evidence type="ECO:0000313" key="2">
    <source>
        <dbReference type="Proteomes" id="UP000594260"/>
    </source>
</evidence>
<sequence length="117" mass="13562">MFSHYLEIIRFLRIGYVMQERSQWRVQGSHGRRELDKTRFYTGFGSNEHRPSIAGECALSGNINDRTSFFVTGLKRLPTRNTQHPNRKVSATIIDDDGICTTKQWQYRTLVLGIIVT</sequence>
<keyword evidence="2" id="KW-1185">Reference proteome</keyword>
<dbReference type="AlphaFoldDB" id="A0A7M7JIW0"/>
<dbReference type="GeneID" id="111246612"/>
<protein>
    <submittedName>
        <fullName evidence="1">Uncharacterized protein</fullName>
    </submittedName>
</protein>
<dbReference type="KEGG" id="vde:111246612"/>
<accession>A0A7M7JIW0</accession>
<name>A0A7M7JIW0_VARDE</name>
<dbReference type="EnsemblMetazoa" id="XM_022796490">
    <property type="protein sequence ID" value="XP_022652225"/>
    <property type="gene ID" value="LOC111246612"/>
</dbReference>
<dbReference type="Proteomes" id="UP000594260">
    <property type="component" value="Unplaced"/>
</dbReference>